<feature type="compositionally biased region" description="Low complexity" evidence="1">
    <location>
        <begin position="186"/>
        <end position="213"/>
    </location>
</feature>
<evidence type="ECO:0000256" key="1">
    <source>
        <dbReference type="SAM" id="MobiDB-lite"/>
    </source>
</evidence>
<gene>
    <name evidence="3" type="ORF">EYR41_006393</name>
</gene>
<protein>
    <recommendedName>
        <fullName evidence="5">Extracellular membrane protein CFEM domain-containing protein</fullName>
    </recommendedName>
</protein>
<name>A0A8H2E2W6_ORBOL</name>
<evidence type="ECO:0000313" key="4">
    <source>
        <dbReference type="Proteomes" id="UP000297595"/>
    </source>
</evidence>
<evidence type="ECO:0008006" key="5">
    <source>
        <dbReference type="Google" id="ProtNLM"/>
    </source>
</evidence>
<keyword evidence="2" id="KW-0732">Signal</keyword>
<feature type="chain" id="PRO_5034587731" description="Extracellular membrane protein CFEM domain-containing protein" evidence="2">
    <location>
        <begin position="21"/>
        <end position="269"/>
    </location>
</feature>
<comment type="caution">
    <text evidence="3">The sequence shown here is derived from an EMBL/GenBank/DDBJ whole genome shotgun (WGS) entry which is preliminary data.</text>
</comment>
<dbReference type="EMBL" id="SOZJ01000003">
    <property type="protein sequence ID" value="TGJ70429.1"/>
    <property type="molecule type" value="Genomic_DNA"/>
</dbReference>
<sequence>MRFPTLAFAAIAALPSAISAFSLYDISSDLGDANDKCASQYSIPLMSCGFLPGKCSEACQEQLQSLEKTLQGVCKDAKKPQNLLLAALNDGLVPALCSNAASGGSSSGGSGGSDDAPSTTPTFMSGPGKTPSPSVAQLSFSGVLEATSASEDQSEPTGLVIDTSVPESSVTQTVAFPENTYASTTLRTSSAAASTTGSSSNNNGGTNGSPFSSQDDAPSSGAVVRKRKTQNPYRGTEETKQFSFKAVLTINHESIPHRITSTMSKYRPF</sequence>
<proteinExistence type="predicted"/>
<organism evidence="3 4">
    <name type="scientific">Orbilia oligospora</name>
    <name type="common">Nematode-trapping fungus</name>
    <name type="synonym">Arthrobotrys oligospora</name>
    <dbReference type="NCBI Taxonomy" id="2813651"/>
    <lineage>
        <taxon>Eukaryota</taxon>
        <taxon>Fungi</taxon>
        <taxon>Dikarya</taxon>
        <taxon>Ascomycota</taxon>
        <taxon>Pezizomycotina</taxon>
        <taxon>Orbiliomycetes</taxon>
        <taxon>Orbiliales</taxon>
        <taxon>Orbiliaceae</taxon>
        <taxon>Orbilia</taxon>
    </lineage>
</organism>
<accession>A0A8H2E2W6</accession>
<evidence type="ECO:0000313" key="3">
    <source>
        <dbReference type="EMBL" id="TGJ70429.1"/>
    </source>
</evidence>
<feature type="region of interest" description="Disordered" evidence="1">
    <location>
        <begin position="186"/>
        <end position="238"/>
    </location>
</feature>
<reference evidence="3 4" key="1">
    <citation type="submission" date="2019-03" db="EMBL/GenBank/DDBJ databases">
        <title>Nematode-trapping fungi genome.</title>
        <authorList>
            <person name="Vidal-Diez De Ulzurrun G."/>
        </authorList>
    </citation>
    <scope>NUCLEOTIDE SEQUENCE [LARGE SCALE GENOMIC DNA]</scope>
    <source>
        <strain evidence="3 4">TWF154</strain>
    </source>
</reference>
<feature type="region of interest" description="Disordered" evidence="1">
    <location>
        <begin position="104"/>
        <end position="168"/>
    </location>
</feature>
<feature type="compositionally biased region" description="Polar residues" evidence="1">
    <location>
        <begin position="131"/>
        <end position="140"/>
    </location>
</feature>
<evidence type="ECO:0000256" key="2">
    <source>
        <dbReference type="SAM" id="SignalP"/>
    </source>
</evidence>
<dbReference type="AlphaFoldDB" id="A0A8H2E2W6"/>
<dbReference type="Proteomes" id="UP000297595">
    <property type="component" value="Unassembled WGS sequence"/>
</dbReference>
<feature type="signal peptide" evidence="2">
    <location>
        <begin position="1"/>
        <end position="20"/>
    </location>
</feature>